<proteinExistence type="predicted"/>
<dbReference type="PANTHER" id="PTHR34448">
    <property type="entry name" value="AMINOPEPTIDASE"/>
    <property type="match status" value="1"/>
</dbReference>
<protein>
    <recommendedName>
        <fullName evidence="3">Peptidase M29 aminopeptidase II</fullName>
    </recommendedName>
</protein>
<dbReference type="AlphaFoldDB" id="A0A381YJA9"/>
<accession>A0A381YJA9</accession>
<dbReference type="GO" id="GO:0046872">
    <property type="term" value="F:metal ion binding"/>
    <property type="evidence" value="ECO:0007669"/>
    <property type="project" value="UniProtKB-KW"/>
</dbReference>
<dbReference type="InterPro" id="IPR052170">
    <property type="entry name" value="M29_Exopeptidase"/>
</dbReference>
<dbReference type="EMBL" id="UINC01018375">
    <property type="protein sequence ID" value="SVA77134.1"/>
    <property type="molecule type" value="Genomic_DNA"/>
</dbReference>
<evidence type="ECO:0000256" key="1">
    <source>
        <dbReference type="ARBA" id="ARBA00022723"/>
    </source>
</evidence>
<reference evidence="2" key="1">
    <citation type="submission" date="2018-05" db="EMBL/GenBank/DDBJ databases">
        <authorList>
            <person name="Lanie J.A."/>
            <person name="Ng W.-L."/>
            <person name="Kazmierczak K.M."/>
            <person name="Andrzejewski T.M."/>
            <person name="Davidsen T.M."/>
            <person name="Wayne K.J."/>
            <person name="Tettelin H."/>
            <person name="Glass J.I."/>
            <person name="Rusch D."/>
            <person name="Podicherti R."/>
            <person name="Tsui H.-C.T."/>
            <person name="Winkler M.E."/>
        </authorList>
    </citation>
    <scope>NUCLEOTIDE SEQUENCE</scope>
</reference>
<evidence type="ECO:0008006" key="3">
    <source>
        <dbReference type="Google" id="ProtNLM"/>
    </source>
</evidence>
<dbReference type="SUPFAM" id="SSF144052">
    <property type="entry name" value="Thermophilic metalloprotease-like"/>
    <property type="match status" value="1"/>
</dbReference>
<name>A0A381YJA9_9ZZZZ</name>
<sequence length="361" mass="39294">MALTSASKKSEVAMLQERIEGKWIDCFVRVFIKCKVEKGEAVAILSESQSRAINVQLAELALHQLGALPFHIVIPTPTQAAPVPVRSTGSTDVIQNIRPVVRALANTTMVVDCTVEGMLHAPELPEILKGGARVLMISNEHPEALERLAPNDALEQKVKLGMKMLRDAKTMKITSRAGSNLSVNLEGAIAGGGWGWVTRPGIMSHWPGGLCLCFPASGKVNGTLVLDRGDVNLTFKRYLETPICLKIVDDYVTVIEGDGVDADLMRSYYSAWNDRDAYATSHVGWGMNQGARWDAMTMYDRKDFNGTELRAFAGNVVYSTGANEVAGRQTLGHFDLPIRNCTVELDNQAVVKNGVLQGELA</sequence>
<dbReference type="PANTHER" id="PTHR34448:SF1">
    <property type="entry name" value="BLL6088 PROTEIN"/>
    <property type="match status" value="1"/>
</dbReference>
<keyword evidence="1" id="KW-0479">Metal-binding</keyword>
<organism evidence="2">
    <name type="scientific">marine metagenome</name>
    <dbReference type="NCBI Taxonomy" id="408172"/>
    <lineage>
        <taxon>unclassified sequences</taxon>
        <taxon>metagenomes</taxon>
        <taxon>ecological metagenomes</taxon>
    </lineage>
</organism>
<gene>
    <name evidence="2" type="ORF">METZ01_LOCUS129988</name>
</gene>
<dbReference type="InterPro" id="IPR058739">
    <property type="entry name" value="NicX"/>
</dbReference>
<evidence type="ECO:0000313" key="2">
    <source>
        <dbReference type="EMBL" id="SVA77134.1"/>
    </source>
</evidence>
<dbReference type="Pfam" id="PF26233">
    <property type="entry name" value="NicX"/>
    <property type="match status" value="1"/>
</dbReference>